<dbReference type="InParanoid" id="A0A482XCT0"/>
<proteinExistence type="inferred from homology"/>
<dbReference type="STRING" id="195883.A0A482XCT0"/>
<evidence type="ECO:0000256" key="7">
    <source>
        <dbReference type="SAM" id="MobiDB-lite"/>
    </source>
</evidence>
<dbReference type="EMBL" id="QKKF02012624">
    <property type="protein sequence ID" value="RZF43576.1"/>
    <property type="molecule type" value="Genomic_DNA"/>
</dbReference>
<evidence type="ECO:0000256" key="1">
    <source>
        <dbReference type="ARBA" id="ARBA00004604"/>
    </source>
</evidence>
<evidence type="ECO:0000256" key="3">
    <source>
        <dbReference type="ARBA" id="ARBA00015520"/>
    </source>
</evidence>
<accession>A0A482XCT0</accession>
<dbReference type="GO" id="GO:0005730">
    <property type="term" value="C:nucleolus"/>
    <property type="evidence" value="ECO:0007669"/>
    <property type="project" value="UniProtKB-SubCell"/>
</dbReference>
<comment type="caution">
    <text evidence="8">The sequence shown here is derived from an EMBL/GenBank/DDBJ whole genome shotgun (WGS) entry which is preliminary data.</text>
</comment>
<keyword evidence="9" id="KW-1185">Reference proteome</keyword>
<dbReference type="SMR" id="A0A482XCT0"/>
<dbReference type="InterPro" id="IPR019186">
    <property type="entry name" value="Nucleolar_protein_12"/>
</dbReference>
<keyword evidence="5" id="KW-0539">Nucleus</keyword>
<evidence type="ECO:0000313" key="9">
    <source>
        <dbReference type="Proteomes" id="UP000291343"/>
    </source>
</evidence>
<evidence type="ECO:0000256" key="5">
    <source>
        <dbReference type="ARBA" id="ARBA00023242"/>
    </source>
</evidence>
<reference evidence="8 9" key="1">
    <citation type="journal article" date="2017" name="Gigascience">
        <title>Genome sequence of the small brown planthopper, Laodelphax striatellus.</title>
        <authorList>
            <person name="Zhu J."/>
            <person name="Jiang F."/>
            <person name="Wang X."/>
            <person name="Yang P."/>
            <person name="Bao Y."/>
            <person name="Zhao W."/>
            <person name="Wang W."/>
            <person name="Lu H."/>
            <person name="Wang Q."/>
            <person name="Cui N."/>
            <person name="Li J."/>
            <person name="Chen X."/>
            <person name="Luo L."/>
            <person name="Yu J."/>
            <person name="Kang L."/>
            <person name="Cui F."/>
        </authorList>
    </citation>
    <scope>NUCLEOTIDE SEQUENCE [LARGE SCALE GENOMIC DNA]</scope>
    <source>
        <strain evidence="8">Lst14</strain>
    </source>
</reference>
<sequence>MEPVFVKRRNPINKRTKLNLVFDEDARREFLTGFHKRKLQRQKKAQEEFKQKIKEEKKRIKQEAQESYKKMKMSFKPIPEVEELLRSTAKEYDVGGHSVCVVEFSSDVLEKKNKIIGENKVEYEDTGSLDEENNHDIEDEVPGMELKTKKEINKEIKKQATLQVKKSKVFQTKNRMEQQKQRKKSLKQKMKKIKIQQKSKKGKRTNKAYR</sequence>
<feature type="compositionally biased region" description="Basic residues" evidence="7">
    <location>
        <begin position="181"/>
        <end position="210"/>
    </location>
</feature>
<dbReference type="Proteomes" id="UP000291343">
    <property type="component" value="Unassembled WGS sequence"/>
</dbReference>
<keyword evidence="4 6" id="KW-0175">Coiled coil</keyword>
<dbReference type="PANTHER" id="PTHR14577">
    <property type="entry name" value="NUCLEOLAR PROTEIN 12"/>
    <property type="match status" value="1"/>
</dbReference>
<comment type="subcellular location">
    <subcellularLocation>
        <location evidence="1">Nucleus</location>
        <location evidence="1">Nucleolus</location>
    </subcellularLocation>
</comment>
<gene>
    <name evidence="8" type="ORF">LSTR_LSTR008089</name>
</gene>
<name>A0A482XCT0_LAOST</name>
<protein>
    <recommendedName>
        <fullName evidence="3">Nucleolar protein 12</fullName>
    </recommendedName>
</protein>
<dbReference type="Pfam" id="PF09805">
    <property type="entry name" value="Nop25"/>
    <property type="match status" value="1"/>
</dbReference>
<evidence type="ECO:0000256" key="6">
    <source>
        <dbReference type="SAM" id="Coils"/>
    </source>
</evidence>
<evidence type="ECO:0000313" key="8">
    <source>
        <dbReference type="EMBL" id="RZF43576.1"/>
    </source>
</evidence>
<dbReference type="OrthoDB" id="551633at2759"/>
<feature type="region of interest" description="Disordered" evidence="7">
    <location>
        <begin position="166"/>
        <end position="210"/>
    </location>
</feature>
<dbReference type="FunCoup" id="A0A482XCT0">
    <property type="interactions" value="83"/>
</dbReference>
<dbReference type="PANTHER" id="PTHR14577:SF0">
    <property type="entry name" value="NUCLEOLAR PROTEIN 12"/>
    <property type="match status" value="1"/>
</dbReference>
<dbReference type="AlphaFoldDB" id="A0A482XCT0"/>
<feature type="coiled-coil region" evidence="6">
    <location>
        <begin position="36"/>
        <end position="70"/>
    </location>
</feature>
<feature type="compositionally biased region" description="Acidic residues" evidence="7">
    <location>
        <begin position="125"/>
        <end position="142"/>
    </location>
</feature>
<evidence type="ECO:0000256" key="2">
    <source>
        <dbReference type="ARBA" id="ARBA00007175"/>
    </source>
</evidence>
<comment type="similarity">
    <text evidence="2">Belongs to the RRP17 family.</text>
</comment>
<evidence type="ECO:0000256" key="4">
    <source>
        <dbReference type="ARBA" id="ARBA00023054"/>
    </source>
</evidence>
<organism evidence="8 9">
    <name type="scientific">Laodelphax striatellus</name>
    <name type="common">Small brown planthopper</name>
    <name type="synonym">Delphax striatella</name>
    <dbReference type="NCBI Taxonomy" id="195883"/>
    <lineage>
        <taxon>Eukaryota</taxon>
        <taxon>Metazoa</taxon>
        <taxon>Ecdysozoa</taxon>
        <taxon>Arthropoda</taxon>
        <taxon>Hexapoda</taxon>
        <taxon>Insecta</taxon>
        <taxon>Pterygota</taxon>
        <taxon>Neoptera</taxon>
        <taxon>Paraneoptera</taxon>
        <taxon>Hemiptera</taxon>
        <taxon>Auchenorrhyncha</taxon>
        <taxon>Fulgoroidea</taxon>
        <taxon>Delphacidae</taxon>
        <taxon>Criomorphinae</taxon>
        <taxon>Laodelphax</taxon>
    </lineage>
</organism>
<feature type="region of interest" description="Disordered" evidence="7">
    <location>
        <begin position="125"/>
        <end position="144"/>
    </location>
</feature>
<dbReference type="GO" id="GO:0019843">
    <property type="term" value="F:rRNA binding"/>
    <property type="evidence" value="ECO:0007669"/>
    <property type="project" value="TreeGrafter"/>
</dbReference>